<dbReference type="OrthoDB" id="5989213at2759"/>
<proteinExistence type="predicted"/>
<evidence type="ECO:0000313" key="1">
    <source>
        <dbReference type="EMBL" id="VVC88123.1"/>
    </source>
</evidence>
<gene>
    <name evidence="1" type="ORF">LSINAPIS_LOCUS1566</name>
</gene>
<sequence>MNALFSQGKTDFRAYNILSGKKRRRKRRRFNRKLQKILNKKSVLAYAIATWTEHYISASDWQNQHQLAYCKARAKALQYEKITSTNNVLNKNSDDEENHNDDNIEVSAEFLQFLKTNAKFKEDARREREILKSNLESQANDLIRTEPDISEPMSIEQCQNMYGDKWQQICPLEMLLTNHYVKICEKYKPALWPNIPLNL</sequence>
<name>A0A5E4PSR8_9NEOP</name>
<evidence type="ECO:0008006" key="3">
    <source>
        <dbReference type="Google" id="ProtNLM"/>
    </source>
</evidence>
<reference evidence="1 2" key="1">
    <citation type="submission" date="2017-07" db="EMBL/GenBank/DDBJ databases">
        <authorList>
            <person name="Talla V."/>
            <person name="Backstrom N."/>
        </authorList>
    </citation>
    <scope>NUCLEOTIDE SEQUENCE [LARGE SCALE GENOMIC DNA]</scope>
</reference>
<evidence type="ECO:0000313" key="2">
    <source>
        <dbReference type="Proteomes" id="UP000324832"/>
    </source>
</evidence>
<dbReference type="Proteomes" id="UP000324832">
    <property type="component" value="Unassembled WGS sequence"/>
</dbReference>
<dbReference type="EMBL" id="FZQP02000238">
    <property type="protein sequence ID" value="VVC88123.1"/>
    <property type="molecule type" value="Genomic_DNA"/>
</dbReference>
<accession>A0A5E4PSR8</accession>
<keyword evidence="2" id="KW-1185">Reference proteome</keyword>
<dbReference type="AlphaFoldDB" id="A0A5E4PSR8"/>
<protein>
    <recommendedName>
        <fullName evidence="3">Gem-associated protein 8</fullName>
    </recommendedName>
</protein>
<organism evidence="1 2">
    <name type="scientific">Leptidea sinapis</name>
    <dbReference type="NCBI Taxonomy" id="189913"/>
    <lineage>
        <taxon>Eukaryota</taxon>
        <taxon>Metazoa</taxon>
        <taxon>Ecdysozoa</taxon>
        <taxon>Arthropoda</taxon>
        <taxon>Hexapoda</taxon>
        <taxon>Insecta</taxon>
        <taxon>Pterygota</taxon>
        <taxon>Neoptera</taxon>
        <taxon>Endopterygota</taxon>
        <taxon>Lepidoptera</taxon>
        <taxon>Glossata</taxon>
        <taxon>Ditrysia</taxon>
        <taxon>Papilionoidea</taxon>
        <taxon>Pieridae</taxon>
        <taxon>Dismorphiinae</taxon>
        <taxon>Leptidea</taxon>
    </lineage>
</organism>